<name>F7VIW9_9PROT</name>
<dbReference type="InterPro" id="IPR011010">
    <property type="entry name" value="DNA_brk_join_enz"/>
</dbReference>
<evidence type="ECO:0000256" key="3">
    <source>
        <dbReference type="ARBA" id="ARBA00023125"/>
    </source>
</evidence>
<evidence type="ECO:0000256" key="2">
    <source>
        <dbReference type="ARBA" id="ARBA00022908"/>
    </source>
</evidence>
<evidence type="ECO:0000259" key="5">
    <source>
        <dbReference type="PROSITE" id="PS51898"/>
    </source>
</evidence>
<dbReference type="PANTHER" id="PTHR30349">
    <property type="entry name" value="PHAGE INTEGRASE-RELATED"/>
    <property type="match status" value="1"/>
</dbReference>
<dbReference type="CDD" id="cd00397">
    <property type="entry name" value="DNA_BRE_C"/>
    <property type="match status" value="1"/>
</dbReference>
<dbReference type="Gene3D" id="1.10.443.10">
    <property type="entry name" value="Intergrase catalytic core"/>
    <property type="match status" value="1"/>
</dbReference>
<dbReference type="AlphaFoldDB" id="F7VIW9"/>
<evidence type="ECO:0000313" key="6">
    <source>
        <dbReference type="EMBL" id="GAA10314.1"/>
    </source>
</evidence>
<dbReference type="InterPro" id="IPR002104">
    <property type="entry name" value="Integrase_catalytic"/>
</dbReference>
<dbReference type="Pfam" id="PF00589">
    <property type="entry name" value="Phage_integrase"/>
    <property type="match status" value="1"/>
</dbReference>
<dbReference type="GO" id="GO:0003677">
    <property type="term" value="F:DNA binding"/>
    <property type="evidence" value="ECO:0007669"/>
    <property type="project" value="UniProtKB-KW"/>
</dbReference>
<dbReference type="InterPro" id="IPR050090">
    <property type="entry name" value="Tyrosine_recombinase_XerCD"/>
</dbReference>
<comment type="similarity">
    <text evidence="1">Belongs to the 'phage' integrase family.</text>
</comment>
<dbReference type="EMBL" id="BABS01000216">
    <property type="protein sequence ID" value="GAA10314.1"/>
    <property type="molecule type" value="Genomic_DNA"/>
</dbReference>
<organism evidence="6 7">
    <name type="scientific">Acetobacter tropicalis NBRC 101654</name>
    <dbReference type="NCBI Taxonomy" id="749388"/>
    <lineage>
        <taxon>Bacteria</taxon>
        <taxon>Pseudomonadati</taxon>
        <taxon>Pseudomonadota</taxon>
        <taxon>Alphaproteobacteria</taxon>
        <taxon>Acetobacterales</taxon>
        <taxon>Acetobacteraceae</taxon>
        <taxon>Acetobacter</taxon>
    </lineage>
</organism>
<dbReference type="GO" id="GO:0015074">
    <property type="term" value="P:DNA integration"/>
    <property type="evidence" value="ECO:0007669"/>
    <property type="project" value="UniProtKB-KW"/>
</dbReference>
<gene>
    <name evidence="6" type="ORF">ATPR_3318</name>
</gene>
<dbReference type="SUPFAM" id="SSF56349">
    <property type="entry name" value="DNA breaking-rejoining enzymes"/>
    <property type="match status" value="1"/>
</dbReference>
<reference evidence="6 7" key="1">
    <citation type="journal article" date="2011" name="Biochem. Biophys. Res. Commun.">
        <title>Increased number of Arginine-based salt bridges contributes to the thermotolerance of thermotolerant acetic acid bacteria, Acetobacter tropicalis SKU1100.</title>
        <authorList>
            <person name="Matsutani M."/>
            <person name="Hirakawa H."/>
            <person name="Nishikura M."/>
            <person name="Soemphol W."/>
            <person name="Ali I.A.I."/>
            <person name="Yakushi T."/>
            <person name="Matsushita K."/>
        </authorList>
    </citation>
    <scope>NUCLEOTIDE SEQUENCE [LARGE SCALE GENOMIC DNA]</scope>
    <source>
        <strain evidence="6 7">NBRC 101654</strain>
    </source>
</reference>
<dbReference type="Proteomes" id="UP000004319">
    <property type="component" value="Unassembled WGS sequence"/>
</dbReference>
<evidence type="ECO:0000256" key="4">
    <source>
        <dbReference type="ARBA" id="ARBA00023172"/>
    </source>
</evidence>
<dbReference type="GO" id="GO:0006310">
    <property type="term" value="P:DNA recombination"/>
    <property type="evidence" value="ECO:0007669"/>
    <property type="project" value="UniProtKB-KW"/>
</dbReference>
<feature type="domain" description="Tyr recombinase" evidence="5">
    <location>
        <begin position="214"/>
        <end position="420"/>
    </location>
</feature>
<proteinExistence type="inferred from homology"/>
<evidence type="ECO:0000313" key="7">
    <source>
        <dbReference type="Proteomes" id="UP000004319"/>
    </source>
</evidence>
<dbReference type="PROSITE" id="PS51898">
    <property type="entry name" value="TYR_RECOMBINASE"/>
    <property type="match status" value="1"/>
</dbReference>
<accession>F7VIW9</accession>
<sequence length="424" mass="48685">MGFFGVNKHSSSLVSAPYNVFQQKGSANWSVRFSIPGQGQIRKSLGTSDRKLAETLAQRVYYESLLKAESGLNVRVKTISKIIHDYIQHMEKRLEQGMMPKGVVIQNKAILTRYVEGFFGEQNPNFISNKSVQDYLSWRSDYWISGPGKDIQFLTYERDGKTITTPITQKKRIRPSPATLNRERAALSGFLQYCFDSQYIKAIPEIRTNKTGYTARPSFSAQEFKIFNTYAFRQISEEGIHPAVKYDRAVFYAYINIISLTGMRPTEIKNMKWGDIIGLELDEKGQPLTHDLHLRVHGKGKSRELIPHREVLFTIVVLHAVYREAGFVPEKSDSLLLHQDKTPFKSFSGQFNSALAATGLTRDYRGVKRTPYSLRHFYITEQLRNGVDAYVLARNAGTSVKMIEEHYDHNTNEKYKDMLRPKRK</sequence>
<comment type="caution">
    <text evidence="6">The sequence shown here is derived from an EMBL/GenBank/DDBJ whole genome shotgun (WGS) entry which is preliminary data.</text>
</comment>
<keyword evidence="4" id="KW-0233">DNA recombination</keyword>
<dbReference type="InterPro" id="IPR013762">
    <property type="entry name" value="Integrase-like_cat_sf"/>
</dbReference>
<protein>
    <submittedName>
        <fullName evidence="6">Phage DNA recombinase</fullName>
    </submittedName>
</protein>
<evidence type="ECO:0000256" key="1">
    <source>
        <dbReference type="ARBA" id="ARBA00008857"/>
    </source>
</evidence>
<dbReference type="PANTHER" id="PTHR30349:SF41">
    <property type="entry name" value="INTEGRASE_RECOMBINASE PROTEIN MJ0367-RELATED"/>
    <property type="match status" value="1"/>
</dbReference>
<keyword evidence="2" id="KW-0229">DNA integration</keyword>
<keyword evidence="3" id="KW-0238">DNA-binding</keyword>